<reference evidence="4 5" key="1">
    <citation type="journal article" date="2019" name="Int. J. Syst. Evol. Microbiol.">
        <title>The Global Catalogue of Microorganisms (GCM) 10K type strain sequencing project: providing services to taxonomists for standard genome sequencing and annotation.</title>
        <authorList>
            <consortium name="The Broad Institute Genomics Platform"/>
            <consortium name="The Broad Institute Genome Sequencing Center for Infectious Disease"/>
            <person name="Wu L."/>
            <person name="Ma J."/>
        </authorList>
    </citation>
    <scope>NUCLEOTIDE SEQUENCE [LARGE SCALE GENOMIC DNA]</scope>
    <source>
        <strain evidence="4 5">SKJ47</strain>
    </source>
</reference>
<keyword evidence="5" id="KW-1185">Reference proteome</keyword>
<protein>
    <submittedName>
        <fullName evidence="4">Helix-turn-helix transcriptional regulator</fullName>
    </submittedName>
</protein>
<dbReference type="RefSeq" id="WP_379740847.1">
    <property type="nucleotide sequence ID" value="NZ_JBHSVN010000001.1"/>
</dbReference>
<gene>
    <name evidence="4" type="ORF">ACFQE9_04305</name>
</gene>
<dbReference type="Pfam" id="PF24036">
    <property type="entry name" value="DUF7345"/>
    <property type="match status" value="1"/>
</dbReference>
<dbReference type="EMBL" id="JBHSXL010000003">
    <property type="protein sequence ID" value="MFC6891839.1"/>
    <property type="molecule type" value="Genomic_DNA"/>
</dbReference>
<dbReference type="InterPro" id="IPR055767">
    <property type="entry name" value="DUF7343"/>
</dbReference>
<feature type="region of interest" description="Disordered" evidence="1">
    <location>
        <begin position="330"/>
        <end position="372"/>
    </location>
</feature>
<evidence type="ECO:0000256" key="1">
    <source>
        <dbReference type="SAM" id="MobiDB-lite"/>
    </source>
</evidence>
<feature type="compositionally biased region" description="Polar residues" evidence="1">
    <location>
        <begin position="290"/>
        <end position="300"/>
    </location>
</feature>
<feature type="region of interest" description="Disordered" evidence="1">
    <location>
        <begin position="444"/>
        <end position="476"/>
    </location>
</feature>
<feature type="domain" description="DUF7345" evidence="3">
    <location>
        <begin position="88"/>
        <end position="214"/>
    </location>
</feature>
<feature type="compositionally biased region" description="Acidic residues" evidence="1">
    <location>
        <begin position="449"/>
        <end position="469"/>
    </location>
</feature>
<dbReference type="InterPro" id="IPR055769">
    <property type="entry name" value="DUF7345"/>
</dbReference>
<proteinExistence type="predicted"/>
<dbReference type="AlphaFoldDB" id="A0ABD5UQS3"/>
<feature type="domain" description="DUF7343" evidence="2">
    <location>
        <begin position="386"/>
        <end position="446"/>
    </location>
</feature>
<comment type="caution">
    <text evidence="4">The sequence shown here is derived from an EMBL/GenBank/DDBJ whole genome shotgun (WGS) entry which is preliminary data.</text>
</comment>
<organism evidence="4 5">
    <name type="scientific">Halopenitus salinus</name>
    <dbReference type="NCBI Taxonomy" id="1198295"/>
    <lineage>
        <taxon>Archaea</taxon>
        <taxon>Methanobacteriati</taxon>
        <taxon>Methanobacteriota</taxon>
        <taxon>Stenosarchaea group</taxon>
        <taxon>Halobacteria</taxon>
        <taxon>Halobacteriales</taxon>
        <taxon>Haloferacaceae</taxon>
        <taxon>Halopenitus</taxon>
    </lineage>
</organism>
<evidence type="ECO:0000313" key="4">
    <source>
        <dbReference type="EMBL" id="MFC6891839.1"/>
    </source>
</evidence>
<evidence type="ECO:0000259" key="3">
    <source>
        <dbReference type="Pfam" id="PF24036"/>
    </source>
</evidence>
<feature type="region of interest" description="Disordered" evidence="1">
    <location>
        <begin position="286"/>
        <end position="305"/>
    </location>
</feature>
<dbReference type="Proteomes" id="UP001596296">
    <property type="component" value="Unassembled WGS sequence"/>
</dbReference>
<name>A0ABD5UQS3_9EURY</name>
<feature type="compositionally biased region" description="Polar residues" evidence="1">
    <location>
        <begin position="228"/>
        <end position="243"/>
    </location>
</feature>
<evidence type="ECO:0000313" key="5">
    <source>
        <dbReference type="Proteomes" id="UP001596296"/>
    </source>
</evidence>
<dbReference type="InterPro" id="IPR036390">
    <property type="entry name" value="WH_DNA-bd_sf"/>
</dbReference>
<feature type="region of interest" description="Disordered" evidence="1">
    <location>
        <begin position="216"/>
        <end position="246"/>
    </location>
</feature>
<sequence length="476" mass="49472">MRSTSVLRVAICVLLVGATMAGTAGVAIAVESTDPAEVATPTGGVSPGEAAVSVGDVSPAAAVRAPNRDSDPDARQVDFAGFDRSAIEITVDESGRGDWTLRYERTLRNESERDDFQAFADRFNDEETELYRNFQADATGLAEEGENVTDREMAAANFSREAFVDSGFGSDVGVIELSFAWRGFAAVDGDVVTVGDVFEGGFYLGPDQELVVRPGGDLSFVSRDPEGTPSNPESLAESASITWQGERRFTDRRPRVVFARNATNGTASGSTSGGATDAATALQTGAADDANTSGSPTEASGTGGNGSDPLLWGVLGAAVILAAAIAIRTRSGTRPASRNGDRSDPVGGGSTNTVEETSTGGSGVDETTGGEDADAATATAITEAEMLSDEDRIESILREHGGRVKQTRIVEETDWSKSKVSVVLSRMADDGTVSKLRIGRENVITLEGPDADDVEGTDTDDADGTDSGDEGSTPER</sequence>
<dbReference type="Pfam" id="PF24034">
    <property type="entry name" value="DUF7343"/>
    <property type="match status" value="1"/>
</dbReference>
<evidence type="ECO:0000259" key="2">
    <source>
        <dbReference type="Pfam" id="PF24034"/>
    </source>
</evidence>
<dbReference type="SUPFAM" id="SSF46785">
    <property type="entry name" value="Winged helix' DNA-binding domain"/>
    <property type="match status" value="1"/>
</dbReference>
<accession>A0ABD5UQS3</accession>